<reference evidence="5 6" key="1">
    <citation type="submission" date="2020-08" db="EMBL/GenBank/DDBJ databases">
        <title>Genomic Encyclopedia of Type Strains, Phase IV (KMG-V): Genome sequencing to study the core and pangenomes of soil and plant-associated prokaryotes.</title>
        <authorList>
            <person name="Whitman W."/>
        </authorList>
    </citation>
    <scope>NUCLEOTIDE SEQUENCE [LARGE SCALE GENOMIC DNA]</scope>
    <source>
        <strain evidence="5 6">SEMIA 4013</strain>
    </source>
</reference>
<dbReference type="Gene3D" id="3.40.630.30">
    <property type="match status" value="1"/>
</dbReference>
<dbReference type="PANTHER" id="PTHR43792:SF8">
    <property type="entry name" value="[RIBOSOMAL PROTEIN US5]-ALANINE N-ACETYLTRANSFERASE"/>
    <property type="match status" value="1"/>
</dbReference>
<organism evidence="5 6">
    <name type="scientific">Paraburkholderia fungorum</name>
    <dbReference type="NCBI Taxonomy" id="134537"/>
    <lineage>
        <taxon>Bacteria</taxon>
        <taxon>Pseudomonadati</taxon>
        <taxon>Pseudomonadota</taxon>
        <taxon>Betaproteobacteria</taxon>
        <taxon>Burkholderiales</taxon>
        <taxon>Burkholderiaceae</taxon>
        <taxon>Paraburkholderia</taxon>
    </lineage>
</organism>
<dbReference type="SUPFAM" id="SSF55729">
    <property type="entry name" value="Acyl-CoA N-acyltransferases (Nat)"/>
    <property type="match status" value="1"/>
</dbReference>
<dbReference type="AlphaFoldDB" id="A0AAW3UQN2"/>
<dbReference type="GO" id="GO:0005737">
    <property type="term" value="C:cytoplasm"/>
    <property type="evidence" value="ECO:0007669"/>
    <property type="project" value="TreeGrafter"/>
</dbReference>
<comment type="similarity">
    <text evidence="3">Belongs to the acetyltransferase family. RimJ subfamily.</text>
</comment>
<dbReference type="RefSeq" id="WP_183797454.1">
    <property type="nucleotide sequence ID" value="NZ_JACIII010000004.1"/>
</dbReference>
<comment type="caution">
    <text evidence="5">The sequence shown here is derived from an EMBL/GenBank/DDBJ whole genome shotgun (WGS) entry which is preliminary data.</text>
</comment>
<feature type="domain" description="N-acetyltransferase" evidence="4">
    <location>
        <begin position="29"/>
        <end position="183"/>
    </location>
</feature>
<sequence>MTSASFDVLHQEISTARLKLVPACGQFVQELREYSIENRAHLQPWEPLRAESFFEAESVAQRLSTMAHNNTSGQAVHLLLISPESGEMMGECNFTNIVRGPFQACHLGFSVGKRFEGRGLMREALTPAISYIFDHVRLHRIMANFRSENVRSAQLLERLGFDREGLARSYLKINGVWADHVLTSLVNNAAD</sequence>
<keyword evidence="2 5" id="KW-0012">Acyltransferase</keyword>
<dbReference type="EC" id="2.3.1.267" evidence="5"/>
<dbReference type="PROSITE" id="PS51186">
    <property type="entry name" value="GNAT"/>
    <property type="match status" value="1"/>
</dbReference>
<dbReference type="Proteomes" id="UP000518681">
    <property type="component" value="Unassembled WGS sequence"/>
</dbReference>
<protein>
    <submittedName>
        <fullName evidence="5">Ribosomal-protein-alanine N-acetyltransferase</fullName>
        <ecNumber evidence="5">2.3.1.267</ecNumber>
    </submittedName>
</protein>
<evidence type="ECO:0000259" key="4">
    <source>
        <dbReference type="PROSITE" id="PS51186"/>
    </source>
</evidence>
<evidence type="ECO:0000256" key="1">
    <source>
        <dbReference type="ARBA" id="ARBA00022679"/>
    </source>
</evidence>
<evidence type="ECO:0000313" key="5">
    <source>
        <dbReference type="EMBL" id="MBB6200908.1"/>
    </source>
</evidence>
<name>A0AAW3UQN2_9BURK</name>
<accession>A0AAW3UQN2</accession>
<dbReference type="InterPro" id="IPR016181">
    <property type="entry name" value="Acyl_CoA_acyltransferase"/>
</dbReference>
<dbReference type="Pfam" id="PF13302">
    <property type="entry name" value="Acetyltransf_3"/>
    <property type="match status" value="1"/>
</dbReference>
<dbReference type="GO" id="GO:0008999">
    <property type="term" value="F:protein-N-terminal-alanine acetyltransferase activity"/>
    <property type="evidence" value="ECO:0007669"/>
    <property type="project" value="UniProtKB-EC"/>
</dbReference>
<dbReference type="InterPro" id="IPR000182">
    <property type="entry name" value="GNAT_dom"/>
</dbReference>
<evidence type="ECO:0000313" key="6">
    <source>
        <dbReference type="Proteomes" id="UP000518681"/>
    </source>
</evidence>
<evidence type="ECO:0000256" key="2">
    <source>
        <dbReference type="ARBA" id="ARBA00023315"/>
    </source>
</evidence>
<dbReference type="EMBL" id="JACIIK010000003">
    <property type="protein sequence ID" value="MBB6200908.1"/>
    <property type="molecule type" value="Genomic_DNA"/>
</dbReference>
<proteinExistence type="inferred from homology"/>
<dbReference type="PANTHER" id="PTHR43792">
    <property type="entry name" value="GNAT FAMILY, PUTATIVE (AFU_ORTHOLOGUE AFUA_3G00765)-RELATED-RELATED"/>
    <property type="match status" value="1"/>
</dbReference>
<evidence type="ECO:0000256" key="3">
    <source>
        <dbReference type="ARBA" id="ARBA00038502"/>
    </source>
</evidence>
<keyword evidence="1 5" id="KW-0808">Transferase</keyword>
<gene>
    <name evidence="5" type="ORF">GGD69_001757</name>
</gene>
<dbReference type="InterPro" id="IPR051531">
    <property type="entry name" value="N-acetyltransferase"/>
</dbReference>